<reference evidence="6 7" key="2">
    <citation type="submission" date="2018-11" db="EMBL/GenBank/DDBJ databases">
        <authorList>
            <consortium name="Pathogen Informatics"/>
        </authorList>
    </citation>
    <scope>NUCLEOTIDE SEQUENCE [LARGE SCALE GENOMIC DNA]</scope>
</reference>
<gene>
    <name evidence="6" type="ORF">GPUH_LOCUS18227</name>
</gene>
<dbReference type="InterPro" id="IPR007042">
    <property type="entry name" value="SERRATE/Ars2_C"/>
</dbReference>
<feature type="region of interest" description="Disordered" evidence="4">
    <location>
        <begin position="441"/>
        <end position="470"/>
    </location>
</feature>
<dbReference type="PANTHER" id="PTHR13165:SF0">
    <property type="entry name" value="SERRATE RNA EFFECTOR MOLECULE HOMOLOG"/>
    <property type="match status" value="1"/>
</dbReference>
<evidence type="ECO:0000256" key="3">
    <source>
        <dbReference type="ARBA" id="ARBA00023242"/>
    </source>
</evidence>
<dbReference type="GO" id="GO:0031053">
    <property type="term" value="P:primary miRNA processing"/>
    <property type="evidence" value="ECO:0007669"/>
    <property type="project" value="TreeGrafter"/>
</dbReference>
<evidence type="ECO:0000313" key="7">
    <source>
        <dbReference type="Proteomes" id="UP000271098"/>
    </source>
</evidence>
<dbReference type="InterPro" id="IPR039727">
    <property type="entry name" value="SE/Ars2"/>
</dbReference>
<comment type="similarity">
    <text evidence="2">Belongs to the ARS2 family.</text>
</comment>
<evidence type="ECO:0000313" key="8">
    <source>
        <dbReference type="WBParaSite" id="GPUH_0001825101-mRNA-1"/>
    </source>
</evidence>
<feature type="compositionally biased region" description="Basic and acidic residues" evidence="4">
    <location>
        <begin position="460"/>
        <end position="470"/>
    </location>
</feature>
<dbReference type="AlphaFoldDB" id="A0A183EB85"/>
<dbReference type="Proteomes" id="UP000271098">
    <property type="component" value="Unassembled WGS sequence"/>
</dbReference>
<feature type="domain" description="SERRATE/Ars2 C-terminal" evidence="5">
    <location>
        <begin position="338"/>
        <end position="463"/>
    </location>
</feature>
<keyword evidence="7" id="KW-1185">Reference proteome</keyword>
<protein>
    <submittedName>
        <fullName evidence="8">ARS2 domain-containing protein</fullName>
    </submittedName>
</protein>
<dbReference type="Pfam" id="PF04959">
    <property type="entry name" value="ARS2"/>
    <property type="match status" value="1"/>
</dbReference>
<dbReference type="PANTHER" id="PTHR13165">
    <property type="entry name" value="ARSENITE-RESISTANCE PROTEIN 2"/>
    <property type="match status" value="1"/>
</dbReference>
<accession>A0A183EB85</accession>
<evidence type="ECO:0000259" key="5">
    <source>
        <dbReference type="Pfam" id="PF04959"/>
    </source>
</evidence>
<dbReference type="WBParaSite" id="GPUH_0001825101-mRNA-1">
    <property type="protein sequence ID" value="GPUH_0001825101-mRNA-1"/>
    <property type="gene ID" value="GPUH_0001825101"/>
</dbReference>
<evidence type="ECO:0000256" key="2">
    <source>
        <dbReference type="ARBA" id="ARBA00005407"/>
    </source>
</evidence>
<dbReference type="GO" id="GO:0016604">
    <property type="term" value="C:nuclear body"/>
    <property type="evidence" value="ECO:0007669"/>
    <property type="project" value="TreeGrafter"/>
</dbReference>
<evidence type="ECO:0000256" key="4">
    <source>
        <dbReference type="SAM" id="MobiDB-lite"/>
    </source>
</evidence>
<organism evidence="8">
    <name type="scientific">Gongylonema pulchrum</name>
    <dbReference type="NCBI Taxonomy" id="637853"/>
    <lineage>
        <taxon>Eukaryota</taxon>
        <taxon>Metazoa</taxon>
        <taxon>Ecdysozoa</taxon>
        <taxon>Nematoda</taxon>
        <taxon>Chromadorea</taxon>
        <taxon>Rhabditida</taxon>
        <taxon>Spirurina</taxon>
        <taxon>Spiruromorpha</taxon>
        <taxon>Spiruroidea</taxon>
        <taxon>Gongylonematidae</taxon>
        <taxon>Gongylonema</taxon>
    </lineage>
</organism>
<dbReference type="OrthoDB" id="342064at2759"/>
<comment type="subcellular location">
    <subcellularLocation>
        <location evidence="1">Nucleus</location>
    </subcellularLocation>
</comment>
<reference evidence="8" key="1">
    <citation type="submission" date="2016-06" db="UniProtKB">
        <authorList>
            <consortium name="WormBaseParasite"/>
        </authorList>
    </citation>
    <scope>IDENTIFICATION</scope>
</reference>
<name>A0A183EB85_9BILA</name>
<evidence type="ECO:0000313" key="6">
    <source>
        <dbReference type="EMBL" id="VDN31305.1"/>
    </source>
</evidence>
<keyword evidence="3" id="KW-0539">Nucleus</keyword>
<sequence length="477" mass="55003">MNVFELCEKKNSVKMYAGFFFSGDEEIIKNDEEEGKQKKKMLLHKTCSIFLRNVAPNITVEELETASFISYFFDSWNLNPDSQNCENRKIQIHETVGVPFSVSFDWETICACKRFPGFLRVGLAEPVPDRKFYRRGWVVLQIKDCDLGAVINRDIARRVRSVNGVTGHKQVAQNDLRQAAKLTAIYDKKNGLYQPENAEERQSNFELDIVAQSENPLLKNLTDFLIEEASAEEEELLGISNGTFILCFFRITSQVVFAECVAEEDQKVPFQRDDQLMTRLDRIILYLRVVHSIDFYNHGEYPNEDVMPNRCGMMHVRGAPPPASQWGTDDKGRILVAQKFVTDFMAGFNNRIETALINEKVFTETELENFGRKDPEKEVEAFITANCVELAKDKWLCPLSGKKFKGPEFIRKHLTTKHAEKLENVRQEAIYFNNYLSDPKRPHNVEVKPQPSATQSAPPPREERRERERGTFVVVFF</sequence>
<evidence type="ECO:0000256" key="1">
    <source>
        <dbReference type="ARBA" id="ARBA00004123"/>
    </source>
</evidence>
<proteinExistence type="inferred from homology"/>
<dbReference type="EMBL" id="UYRT01086402">
    <property type="protein sequence ID" value="VDN31305.1"/>
    <property type="molecule type" value="Genomic_DNA"/>
</dbReference>